<dbReference type="Proteomes" id="UP000541558">
    <property type="component" value="Unassembled WGS sequence"/>
</dbReference>
<dbReference type="EMBL" id="JAACJK010000058">
    <property type="protein sequence ID" value="KAF5336567.1"/>
    <property type="molecule type" value="Genomic_DNA"/>
</dbReference>
<feature type="region of interest" description="Disordered" evidence="1">
    <location>
        <begin position="108"/>
        <end position="133"/>
    </location>
</feature>
<sequence length="133" mass="14254">MPPSCSRNVIPPPTSLPDTYDLIAAATIPASALVSAPFPGAPKIPKPHAKSHLACRVFTDLTLMEIGDGGRSTVRVPSITQGDRQHPLKYQSGLLNSARERRLRISDCTGSQQPSHTNGPVHRVEGFMYTGGK</sequence>
<reference evidence="2 3" key="1">
    <citation type="journal article" date="2020" name="ISME J.">
        <title>Uncovering the hidden diversity of litter-decomposition mechanisms in mushroom-forming fungi.</title>
        <authorList>
            <person name="Floudas D."/>
            <person name="Bentzer J."/>
            <person name="Ahren D."/>
            <person name="Johansson T."/>
            <person name="Persson P."/>
            <person name="Tunlid A."/>
        </authorList>
    </citation>
    <scope>NUCLEOTIDE SEQUENCE [LARGE SCALE GENOMIC DNA]</scope>
    <source>
        <strain evidence="2 3">CBS 175.51</strain>
    </source>
</reference>
<feature type="compositionally biased region" description="Polar residues" evidence="1">
    <location>
        <begin position="108"/>
        <end position="118"/>
    </location>
</feature>
<keyword evidence="3" id="KW-1185">Reference proteome</keyword>
<evidence type="ECO:0000256" key="1">
    <source>
        <dbReference type="SAM" id="MobiDB-lite"/>
    </source>
</evidence>
<dbReference type="AlphaFoldDB" id="A0A8H5FHA7"/>
<organism evidence="2 3">
    <name type="scientific">Ephemerocybe angulata</name>
    <dbReference type="NCBI Taxonomy" id="980116"/>
    <lineage>
        <taxon>Eukaryota</taxon>
        <taxon>Fungi</taxon>
        <taxon>Dikarya</taxon>
        <taxon>Basidiomycota</taxon>
        <taxon>Agaricomycotina</taxon>
        <taxon>Agaricomycetes</taxon>
        <taxon>Agaricomycetidae</taxon>
        <taxon>Agaricales</taxon>
        <taxon>Agaricineae</taxon>
        <taxon>Psathyrellaceae</taxon>
        <taxon>Ephemerocybe</taxon>
    </lineage>
</organism>
<proteinExistence type="predicted"/>
<evidence type="ECO:0000313" key="3">
    <source>
        <dbReference type="Proteomes" id="UP000541558"/>
    </source>
</evidence>
<comment type="caution">
    <text evidence="2">The sequence shown here is derived from an EMBL/GenBank/DDBJ whole genome shotgun (WGS) entry which is preliminary data.</text>
</comment>
<name>A0A8H5FHA7_9AGAR</name>
<accession>A0A8H5FHA7</accession>
<evidence type="ECO:0000313" key="2">
    <source>
        <dbReference type="EMBL" id="KAF5336567.1"/>
    </source>
</evidence>
<protein>
    <submittedName>
        <fullName evidence="2">Uncharacterized protein</fullName>
    </submittedName>
</protein>
<gene>
    <name evidence="2" type="ORF">D9611_006449</name>
</gene>